<feature type="compositionally biased region" description="Basic and acidic residues" evidence="1">
    <location>
        <begin position="1"/>
        <end position="17"/>
    </location>
</feature>
<proteinExistence type="predicted"/>
<dbReference type="EMBL" id="UPSH01000001">
    <property type="protein sequence ID" value="VBB18835.1"/>
    <property type="molecule type" value="Genomic_DNA"/>
</dbReference>
<comment type="caution">
    <text evidence="2">The sequence shown here is derived from an EMBL/GenBank/DDBJ whole genome shotgun (WGS) entry which is preliminary data.</text>
</comment>
<feature type="region of interest" description="Disordered" evidence="1">
    <location>
        <begin position="1"/>
        <end position="33"/>
    </location>
</feature>
<dbReference type="Proteomes" id="UP000594342">
    <property type="component" value="Unassembled WGS sequence"/>
</dbReference>
<accession>A0A5K0UAU4</accession>
<evidence type="ECO:0000313" key="3">
    <source>
        <dbReference type="Proteomes" id="UP000594342"/>
    </source>
</evidence>
<reference evidence="2 3" key="1">
    <citation type="submission" date="2018-10" db="EMBL/GenBank/DDBJ databases">
        <authorList>
            <consortium name="IHU Genomes"/>
        </authorList>
    </citation>
    <scope>NUCLEOTIDE SEQUENCE [LARGE SCALE GENOMIC DNA]</scope>
    <source>
        <strain evidence="2 3">A1</strain>
    </source>
</reference>
<sequence length="680" mass="78112">MEQDRSRSAPEDQRKVDIQVPPSTQNKDSDSNRTMLKDLAMHNRRMYTRLCLTSSSFGLRGITEDTQRYDDRQYKKRNGLYNVLMTDYERIKSIIDVNVIRHIRQKTAEVEEECSIISTEVGQKKGSDSSLAATKMLSHIPIQNQDQTSPSPKITTQKPNVFNSDKLKEKLYTKERNLYDEIMKINLTFTYLWEIGCLSVFVCISNNQIKEFVPFISKNEDTTVKAHMLDPVRTDIGDMLEKGKEYAQETTVDYAKLKKRLDQLPSGPITVTPDDIELVKLDLGDPQQPTHHAILDRCILYGYEKRNHQLFDTVNYFHYAVYYDMLKKALASYNVLSFGDKAKYPPINSVFFINLFDHPVIKKDMLPTNKLLSNDTQNSFSDIAFPYADAWMKVYDASKLAKEYGITYALANHYADLKKFFDTGTEKMYDFSTRKAQIVFRGTLTGCSPNDKVLNSRYKIIQGVRDLAEDPTYSANVAKYFDVGISGLYKGALFGNPIYENTTSSVTVSVYDNEVQRKEKLGNGAVVLPSKLSADRLNMQTMMAGYQYMLDIDGYVSAWRLPYELYCGNIVFIYTKYTTWFNDKLIHKKNCIMISDLIRNEAKKRAKSDSRQSGNIDEHVRKIDSDGKEIAKLILTEVMRLDVNVKEKETIRENAVALGKELLNESFIIDRLIESIQKTN</sequence>
<evidence type="ECO:0000256" key="1">
    <source>
        <dbReference type="SAM" id="MobiDB-lite"/>
    </source>
</evidence>
<name>A0A5K0UAU4_9VIRU</name>
<keyword evidence="3" id="KW-1185">Reference proteome</keyword>
<gene>
    <name evidence="2" type="ORF">YASMINEVIRUS_1367</name>
</gene>
<evidence type="ECO:0000313" key="2">
    <source>
        <dbReference type="EMBL" id="VBB18835.1"/>
    </source>
</evidence>
<protein>
    <submittedName>
        <fullName evidence="2">Uncharacterized protein</fullName>
    </submittedName>
</protein>
<organism evidence="2 3">
    <name type="scientific">Yasminevirus sp. GU-2018</name>
    <dbReference type="NCBI Taxonomy" id="2420051"/>
    <lineage>
        <taxon>Viruses</taxon>
        <taxon>Varidnaviria</taxon>
        <taxon>Bamfordvirae</taxon>
        <taxon>Nucleocytoviricota</taxon>
        <taxon>Megaviricetes</taxon>
        <taxon>Imitervirales</taxon>
        <taxon>Mimiviridae</taxon>
        <taxon>Klosneuvirinae</taxon>
        <taxon>Yasminevirus</taxon>
        <taxon>Yasminevirus saudimassiliense</taxon>
    </lineage>
</organism>